<reference evidence="2" key="1">
    <citation type="journal article" date="2015" name="Mol. Phylogenet. Evol.">
        <title>Evolution of mitochondrial gene order in Annelida.</title>
        <authorList>
            <person name="Weigert A."/>
            <person name="Golombek A."/>
            <person name="Gerth M."/>
            <person name="Schwarz F."/>
            <person name="Struck T.H."/>
            <person name="Bleidorn C."/>
        </authorList>
    </citation>
    <scope>NUCLEOTIDE SEQUENCE</scope>
</reference>
<proteinExistence type="predicted"/>
<sequence>MPHLAPLSWMFATLMFWLTLLFFASSIWWAQSPSFPTSNSSLLSSSFSQWNW</sequence>
<organism evidence="2">
    <name type="scientific">Eurythoe complanata</name>
    <name type="common">Orange fire worm</name>
    <dbReference type="NCBI Taxonomy" id="167815"/>
    <lineage>
        <taxon>Eukaryota</taxon>
        <taxon>Metazoa</taxon>
        <taxon>Spiralia</taxon>
        <taxon>Lophotrochozoa</taxon>
        <taxon>Annelida</taxon>
        <taxon>Polychaeta</taxon>
        <taxon>Errantia</taxon>
        <taxon>Eunicida</taxon>
        <taxon>Amphinomidae</taxon>
        <taxon>Eurythoe</taxon>
    </lineage>
</organism>
<keyword evidence="1" id="KW-0812">Transmembrane</keyword>
<feature type="transmembrane region" description="Helical" evidence="1">
    <location>
        <begin position="7"/>
        <end position="30"/>
    </location>
</feature>
<keyword evidence="1" id="KW-0472">Membrane</keyword>
<accession>A0A0S2N0H5</accession>
<name>A0A0S2N0H5_EURCO</name>
<evidence type="ECO:0000256" key="1">
    <source>
        <dbReference type="SAM" id="Phobius"/>
    </source>
</evidence>
<reference evidence="2" key="2">
    <citation type="submission" date="2024-07" db="EMBL/GenBank/DDBJ databases">
        <authorList>
            <person name="Weigert A."/>
            <person name="Golombek A."/>
            <person name="Gerth M."/>
            <person name="Schwarz F."/>
            <person name="Struck T.H."/>
            <person name="Bleidorn C."/>
        </authorList>
    </citation>
    <scope>NUCLEOTIDE SEQUENCE</scope>
</reference>
<keyword evidence="1" id="KW-1133">Transmembrane helix</keyword>
<evidence type="ECO:0000313" key="2">
    <source>
        <dbReference type="EMBL" id="ALO81722.1"/>
    </source>
</evidence>
<keyword evidence="2" id="KW-0496">Mitochondrion</keyword>
<dbReference type="AlphaFoldDB" id="A0A0S2N0H5"/>
<gene>
    <name evidence="2" type="primary">ATP8</name>
</gene>
<protein>
    <submittedName>
        <fullName evidence="2">ATP synthase F0 subunit 8</fullName>
    </submittedName>
</protein>
<geneLocation type="mitochondrion" evidence="2"/>
<dbReference type="EMBL" id="KT726962">
    <property type="protein sequence ID" value="ALO81722.1"/>
    <property type="molecule type" value="Genomic_DNA"/>
</dbReference>